<keyword evidence="10" id="KW-0456">Lyase</keyword>
<evidence type="ECO:0000256" key="7">
    <source>
        <dbReference type="ARBA" id="ARBA00022763"/>
    </source>
</evidence>
<dbReference type="GeneID" id="39581621"/>
<dbReference type="Pfam" id="PF14716">
    <property type="entry name" value="HHH_8"/>
    <property type="match status" value="1"/>
</dbReference>
<organism evidence="16 17">
    <name type="scientific">Sodiomyces alkalinus (strain CBS 110278 / VKM F-3762 / F11)</name>
    <name type="common">Alkaliphilic filamentous fungus</name>
    <dbReference type="NCBI Taxonomy" id="1314773"/>
    <lineage>
        <taxon>Eukaryota</taxon>
        <taxon>Fungi</taxon>
        <taxon>Dikarya</taxon>
        <taxon>Ascomycota</taxon>
        <taxon>Pezizomycotina</taxon>
        <taxon>Sordariomycetes</taxon>
        <taxon>Hypocreomycetidae</taxon>
        <taxon>Glomerellales</taxon>
        <taxon>Plectosphaerellaceae</taxon>
        <taxon>Sodiomyces</taxon>
    </lineage>
</organism>
<keyword evidence="17" id="KW-1185">Reference proteome</keyword>
<dbReference type="FunFam" id="1.10.150.110:FF:000005">
    <property type="entry name" value="DNA polymerase POL4"/>
    <property type="match status" value="1"/>
</dbReference>
<dbReference type="PANTHER" id="PTHR11276">
    <property type="entry name" value="DNA POLYMERASE TYPE-X FAMILY MEMBER"/>
    <property type="match status" value="1"/>
</dbReference>
<evidence type="ECO:0000256" key="1">
    <source>
        <dbReference type="ARBA" id="ARBA00001936"/>
    </source>
</evidence>
<dbReference type="GO" id="GO:0005634">
    <property type="term" value="C:nucleus"/>
    <property type="evidence" value="ECO:0007669"/>
    <property type="project" value="UniProtKB-SubCell"/>
</dbReference>
<keyword evidence="8 13" id="KW-0239">DNA-directed DNA polymerase</keyword>
<dbReference type="AlphaFoldDB" id="A0A3N2Q054"/>
<gene>
    <name evidence="16" type="ORF">SODALDRAFT_343984</name>
</gene>
<dbReference type="InterPro" id="IPR018944">
    <property type="entry name" value="DNA_pol_lambd_fingers_domain"/>
</dbReference>
<dbReference type="SUPFAM" id="SSF52113">
    <property type="entry name" value="BRCT domain"/>
    <property type="match status" value="1"/>
</dbReference>
<dbReference type="GO" id="GO:0003887">
    <property type="term" value="F:DNA-directed DNA polymerase activity"/>
    <property type="evidence" value="ECO:0007669"/>
    <property type="project" value="UniProtKB-UniRule"/>
</dbReference>
<dbReference type="FunFam" id="1.10.150.20:FF:000010">
    <property type="entry name" value="DNA polymerase lambda"/>
    <property type="match status" value="1"/>
</dbReference>
<feature type="compositionally biased region" description="Polar residues" evidence="14">
    <location>
        <begin position="83"/>
        <end position="97"/>
    </location>
</feature>
<dbReference type="Pfam" id="PF10391">
    <property type="entry name" value="DNA_pol_lambd_f"/>
    <property type="match status" value="1"/>
</dbReference>
<feature type="region of interest" description="Disordered" evidence="14">
    <location>
        <begin position="71"/>
        <end position="97"/>
    </location>
</feature>
<dbReference type="SUPFAM" id="SSF81585">
    <property type="entry name" value="PsbU/PolX domain-like"/>
    <property type="match status" value="1"/>
</dbReference>
<comment type="function">
    <text evidence="13">DNA polymerase that functions in several pathways of DNA repair. Involved in base excision repair (BER) responsible for repair of lesions that give rise to abasic (AP) sites in DNA. Also contributes to DNA double-strand break repair by non-homologous end joining and homologous recombination. Has both template-dependent and template-independent (terminal transferase) DNA polymerase activities. Has also a 5'-deoxyribose-5-phosphate lyase (dRP lyase) activity.</text>
</comment>
<dbReference type="OrthoDB" id="205514at2759"/>
<evidence type="ECO:0000256" key="3">
    <source>
        <dbReference type="ARBA" id="ARBA00008323"/>
    </source>
</evidence>
<evidence type="ECO:0000256" key="14">
    <source>
        <dbReference type="SAM" id="MobiDB-lite"/>
    </source>
</evidence>
<evidence type="ECO:0000256" key="2">
    <source>
        <dbReference type="ARBA" id="ARBA00004123"/>
    </source>
</evidence>
<evidence type="ECO:0000256" key="6">
    <source>
        <dbReference type="ARBA" id="ARBA00022723"/>
    </source>
</evidence>
<dbReference type="Pfam" id="PF14792">
    <property type="entry name" value="DNA_pol_B_palm"/>
    <property type="match status" value="1"/>
</dbReference>
<dbReference type="Gene3D" id="1.10.150.110">
    <property type="entry name" value="DNA polymerase beta, N-terminal domain-like"/>
    <property type="match status" value="1"/>
</dbReference>
<evidence type="ECO:0000256" key="4">
    <source>
        <dbReference type="ARBA" id="ARBA00022679"/>
    </source>
</evidence>
<evidence type="ECO:0000259" key="15">
    <source>
        <dbReference type="PROSITE" id="PS50172"/>
    </source>
</evidence>
<dbReference type="InterPro" id="IPR029398">
    <property type="entry name" value="PolB_thumb"/>
</dbReference>
<dbReference type="Pfam" id="PF14791">
    <property type="entry name" value="DNA_pol_B_thumb"/>
    <property type="match status" value="1"/>
</dbReference>
<dbReference type="EMBL" id="ML119053">
    <property type="protein sequence ID" value="ROT40133.1"/>
    <property type="molecule type" value="Genomic_DNA"/>
</dbReference>
<comment type="subcellular location">
    <subcellularLocation>
        <location evidence="2 13">Nucleus</location>
    </subcellularLocation>
</comment>
<evidence type="ECO:0000313" key="16">
    <source>
        <dbReference type="EMBL" id="ROT40133.1"/>
    </source>
</evidence>
<dbReference type="CDD" id="cd00141">
    <property type="entry name" value="NT_POLXc"/>
    <property type="match status" value="1"/>
</dbReference>
<keyword evidence="7 13" id="KW-0227">DNA damage</keyword>
<evidence type="ECO:0000256" key="10">
    <source>
        <dbReference type="ARBA" id="ARBA00023239"/>
    </source>
</evidence>
<dbReference type="Gene3D" id="3.30.460.10">
    <property type="entry name" value="Beta Polymerase, domain 2"/>
    <property type="match status" value="1"/>
</dbReference>
<keyword evidence="4 13" id="KW-0808">Transferase</keyword>
<evidence type="ECO:0000256" key="5">
    <source>
        <dbReference type="ARBA" id="ARBA00022695"/>
    </source>
</evidence>
<dbReference type="InterPro" id="IPR022312">
    <property type="entry name" value="DNA_pol_X"/>
</dbReference>
<dbReference type="SUPFAM" id="SSF47802">
    <property type="entry name" value="DNA polymerase beta, N-terminal domain-like"/>
    <property type="match status" value="1"/>
</dbReference>
<dbReference type="SUPFAM" id="SSF81301">
    <property type="entry name" value="Nucleotidyltransferase"/>
    <property type="match status" value="1"/>
</dbReference>
<dbReference type="InterPro" id="IPR043519">
    <property type="entry name" value="NT_sf"/>
</dbReference>
<dbReference type="InterPro" id="IPR027421">
    <property type="entry name" value="DNA_pol_lamdba_lyase_dom_sf"/>
</dbReference>
<dbReference type="PROSITE" id="PS50172">
    <property type="entry name" value="BRCT"/>
    <property type="match status" value="1"/>
</dbReference>
<evidence type="ECO:0000256" key="11">
    <source>
        <dbReference type="ARBA" id="ARBA00023242"/>
    </source>
</evidence>
<evidence type="ECO:0000256" key="9">
    <source>
        <dbReference type="ARBA" id="ARBA00023204"/>
    </source>
</evidence>
<accession>A0A3N2Q054</accession>
<dbReference type="FunFam" id="3.30.210.10:FF:000005">
    <property type="entry name" value="DNA polymerase IV"/>
    <property type="match status" value="1"/>
</dbReference>
<evidence type="ECO:0000313" key="17">
    <source>
        <dbReference type="Proteomes" id="UP000272025"/>
    </source>
</evidence>
<dbReference type="InterPro" id="IPR036420">
    <property type="entry name" value="BRCT_dom_sf"/>
</dbReference>
<dbReference type="GO" id="GO:0046872">
    <property type="term" value="F:metal ion binding"/>
    <property type="evidence" value="ECO:0007669"/>
    <property type="project" value="UniProtKB-UniRule"/>
</dbReference>
<dbReference type="EC" id="2.7.7.7" evidence="13"/>
<keyword evidence="5 13" id="KW-0548">Nucleotidyltransferase</keyword>
<dbReference type="PRINTS" id="PR00870">
    <property type="entry name" value="DNAPOLXBETA"/>
</dbReference>
<dbReference type="GO" id="GO:0016829">
    <property type="term" value="F:lyase activity"/>
    <property type="evidence" value="ECO:0007669"/>
    <property type="project" value="UniProtKB-KW"/>
</dbReference>
<keyword evidence="9 13" id="KW-0234">DNA repair</keyword>
<dbReference type="InterPro" id="IPR037160">
    <property type="entry name" value="DNA_Pol_thumb_sf"/>
</dbReference>
<dbReference type="Gene3D" id="1.10.150.20">
    <property type="entry name" value="5' to 3' exonuclease, C-terminal subdomain"/>
    <property type="match status" value="1"/>
</dbReference>
<feature type="domain" description="BRCT" evidence="15">
    <location>
        <begin position="107"/>
        <end position="132"/>
    </location>
</feature>
<dbReference type="GO" id="GO:0006303">
    <property type="term" value="P:double-strand break repair via nonhomologous end joining"/>
    <property type="evidence" value="ECO:0007669"/>
    <property type="project" value="TreeGrafter"/>
</dbReference>
<dbReference type="STRING" id="1314773.A0A3N2Q054"/>
<dbReference type="Gene3D" id="3.30.210.10">
    <property type="entry name" value="DNA polymerase, thumb domain"/>
    <property type="match status" value="1"/>
</dbReference>
<evidence type="ECO:0000256" key="13">
    <source>
        <dbReference type="RuleBase" id="RU366014"/>
    </source>
</evidence>
<dbReference type="GO" id="GO:0003677">
    <property type="term" value="F:DNA binding"/>
    <property type="evidence" value="ECO:0007669"/>
    <property type="project" value="UniProtKB-UniRule"/>
</dbReference>
<dbReference type="Proteomes" id="UP000272025">
    <property type="component" value="Unassembled WGS sequence"/>
</dbReference>
<comment type="cofactor">
    <cofactor evidence="1">
        <name>Mn(2+)</name>
        <dbReference type="ChEBI" id="CHEBI:29035"/>
    </cofactor>
</comment>
<sequence>MTSLAFPPIFLLPVHLSPEQLQQLVETIPTLTSNINEASLVLGNVTQRKRALFELRKRHVLTEPLESALHVSVSRRPEDADSHATSSDTVITMNGDNQSAHREDKVIKVVKLSWFTDSLRQHELLPLEDYIVYAGRRMRTYSHVRNSDRVVAEASETQGTGGAGRRPFREKLHRHFQPPSLFLRTTSEHDDNNNQSDMPMFPMTPFSCQRRAPNNPPNKAFIDQLKQIREKRLLLGDQIGVRAYSTSIATLAAYPYAVADPAELEKLPGCGTKIAELYNEWKWTGKLSEVEEAQSDPKLCVIRLFYMIWGVGDATAREFYNKGWRDLDDIVQYGWNSLTRVQQIGVKYYDEFQQTIPREEVEAIFDTVLHHARNIHPDCRVIIVGGYRRGKERNGDVDLVVSHPDESATYNLVSRLVDSLEQSGDVTHILTLSLRNSERGQTPVSWRGNSTKGTGFDTLDKALVPQASRMNIASPGPHRRVDIIVSPWKTVGCAILGWSGETTFQRDLRIYCKKKMLLKFDSSGVRSRINGSWVDLEGGKTGVAPDFVTAEKRVFKELGLEWIAPENRCTG</sequence>
<dbReference type="InterPro" id="IPR002054">
    <property type="entry name" value="DNA-dir_DNA_pol_X"/>
</dbReference>
<dbReference type="PANTHER" id="PTHR11276:SF29">
    <property type="entry name" value="DNA POLYMERASE TYPE-X FAMILY PROTEIN POL4"/>
    <property type="match status" value="1"/>
</dbReference>
<evidence type="ECO:0000256" key="8">
    <source>
        <dbReference type="ARBA" id="ARBA00022932"/>
    </source>
</evidence>
<dbReference type="InterPro" id="IPR002008">
    <property type="entry name" value="DNA_pol_X_beta-like"/>
</dbReference>
<name>A0A3N2Q054_SODAK</name>
<keyword evidence="6" id="KW-0479">Metal-binding</keyword>
<protein>
    <recommendedName>
        <fullName evidence="13">DNA polymerase</fullName>
        <ecNumber evidence="13">2.7.7.7</ecNumber>
    </recommendedName>
</protein>
<evidence type="ECO:0000256" key="12">
    <source>
        <dbReference type="ARBA" id="ARBA00049244"/>
    </source>
</evidence>
<dbReference type="SMART" id="SM00483">
    <property type="entry name" value="POLXc"/>
    <property type="match status" value="1"/>
</dbReference>
<dbReference type="InterPro" id="IPR010996">
    <property type="entry name" value="HHH_MUS81"/>
</dbReference>
<dbReference type="PRINTS" id="PR00869">
    <property type="entry name" value="DNAPOLX"/>
</dbReference>
<reference evidence="16 17" key="1">
    <citation type="journal article" date="2018" name="Mol. Ecol.">
        <title>The obligate alkalophilic soda-lake fungus Sodiomyces alkalinus has shifted to a protein diet.</title>
        <authorList>
            <person name="Grum-Grzhimaylo A.A."/>
            <person name="Falkoski D.L."/>
            <person name="van den Heuvel J."/>
            <person name="Valero-Jimenez C.A."/>
            <person name="Min B."/>
            <person name="Choi I.G."/>
            <person name="Lipzen A."/>
            <person name="Daum C.G."/>
            <person name="Aanen D.K."/>
            <person name="Tsang A."/>
            <person name="Henrissat B."/>
            <person name="Bilanenko E.N."/>
            <person name="de Vries R.P."/>
            <person name="van Kan J.A.L."/>
            <person name="Grigoriev I.V."/>
            <person name="Debets A.J.M."/>
        </authorList>
    </citation>
    <scope>NUCLEOTIDE SEQUENCE [LARGE SCALE GENOMIC DNA]</scope>
    <source>
        <strain evidence="16 17">F11</strain>
    </source>
</reference>
<comment type="similarity">
    <text evidence="3 13">Belongs to the DNA polymerase type-X family.</text>
</comment>
<dbReference type="InterPro" id="IPR028207">
    <property type="entry name" value="DNA_pol_B_palm_palm"/>
</dbReference>
<comment type="catalytic activity">
    <reaction evidence="12 13">
        <text>DNA(n) + a 2'-deoxyribonucleoside 5'-triphosphate = DNA(n+1) + diphosphate</text>
        <dbReference type="Rhea" id="RHEA:22508"/>
        <dbReference type="Rhea" id="RHEA-COMP:17339"/>
        <dbReference type="Rhea" id="RHEA-COMP:17340"/>
        <dbReference type="ChEBI" id="CHEBI:33019"/>
        <dbReference type="ChEBI" id="CHEBI:61560"/>
        <dbReference type="ChEBI" id="CHEBI:173112"/>
        <dbReference type="EC" id="2.7.7.7"/>
    </reaction>
</comment>
<dbReference type="InterPro" id="IPR001357">
    <property type="entry name" value="BRCT_dom"/>
</dbReference>
<proteinExistence type="inferred from homology"/>
<dbReference type="RefSeq" id="XP_028467939.1">
    <property type="nucleotide sequence ID" value="XM_028613143.1"/>
</dbReference>
<keyword evidence="11 13" id="KW-0539">Nucleus</keyword>